<organism evidence="1 2">
    <name type="scientific">Effusibacillus dendaii</name>
    <dbReference type="NCBI Taxonomy" id="2743772"/>
    <lineage>
        <taxon>Bacteria</taxon>
        <taxon>Bacillati</taxon>
        <taxon>Bacillota</taxon>
        <taxon>Bacilli</taxon>
        <taxon>Bacillales</taxon>
        <taxon>Alicyclobacillaceae</taxon>
        <taxon>Effusibacillus</taxon>
    </lineage>
</organism>
<reference evidence="1 2" key="1">
    <citation type="submission" date="2020-08" db="EMBL/GenBank/DDBJ databases">
        <title>Complete Genome Sequence of Effusibacillus dendaii Strain skT53, Isolated from Farmland soil.</title>
        <authorList>
            <person name="Konishi T."/>
            <person name="Kawasaki H."/>
        </authorList>
    </citation>
    <scope>NUCLEOTIDE SEQUENCE [LARGE SCALE GENOMIC DNA]</scope>
    <source>
        <strain evidence="2">skT53</strain>
    </source>
</reference>
<dbReference type="Proteomes" id="UP000593802">
    <property type="component" value="Chromosome"/>
</dbReference>
<evidence type="ECO:0000313" key="2">
    <source>
        <dbReference type="Proteomes" id="UP000593802"/>
    </source>
</evidence>
<dbReference type="AlphaFoldDB" id="A0A7I8D8W7"/>
<dbReference type="EMBL" id="AP023366">
    <property type="protein sequence ID" value="BCJ86583.1"/>
    <property type="molecule type" value="Genomic_DNA"/>
</dbReference>
<keyword evidence="2" id="KW-1185">Reference proteome</keyword>
<dbReference type="RefSeq" id="WP_200760573.1">
    <property type="nucleotide sequence ID" value="NZ_AP023366.1"/>
</dbReference>
<accession>A0A7I8D8W7</accession>
<dbReference type="KEGG" id="eff:skT53_15680"/>
<gene>
    <name evidence="1" type="ORF">skT53_15680</name>
</gene>
<proteinExistence type="predicted"/>
<evidence type="ECO:0000313" key="1">
    <source>
        <dbReference type="EMBL" id="BCJ86583.1"/>
    </source>
</evidence>
<sequence>MTESRYSQIEEIQIQVPVITGEMHVLLRTLYVEAVIPEYSAAGQPVAYRLYTRSLSGWRYDYCLIHATNREMIENLLARYQVERLEELQGVGIEGFIDGNRLVRLADYREASRLTNASKTG</sequence>
<name>A0A7I8D8W7_9BACL</name>
<protein>
    <submittedName>
        <fullName evidence="1">Uncharacterized protein</fullName>
    </submittedName>
</protein>